<dbReference type="Proteomes" id="UP000837801">
    <property type="component" value="Unassembled WGS sequence"/>
</dbReference>
<organism evidence="3 4">
    <name type="scientific">[Candida] railenensis</name>
    <dbReference type="NCBI Taxonomy" id="45579"/>
    <lineage>
        <taxon>Eukaryota</taxon>
        <taxon>Fungi</taxon>
        <taxon>Dikarya</taxon>
        <taxon>Ascomycota</taxon>
        <taxon>Saccharomycotina</taxon>
        <taxon>Pichiomycetes</taxon>
        <taxon>Debaryomycetaceae</taxon>
        <taxon>Kurtzmaniella</taxon>
    </lineage>
</organism>
<feature type="region of interest" description="Disordered" evidence="1">
    <location>
        <begin position="1"/>
        <end position="40"/>
    </location>
</feature>
<evidence type="ECO:0000256" key="2">
    <source>
        <dbReference type="SAM" id="Phobius"/>
    </source>
</evidence>
<keyword evidence="4" id="KW-1185">Reference proteome</keyword>
<keyword evidence="2" id="KW-1133">Transmembrane helix</keyword>
<reference evidence="3" key="1">
    <citation type="submission" date="2022-03" db="EMBL/GenBank/DDBJ databases">
        <authorList>
            <person name="Legras J.-L."/>
            <person name="Devillers H."/>
            <person name="Grondin C."/>
        </authorList>
    </citation>
    <scope>NUCLEOTIDE SEQUENCE</scope>
    <source>
        <strain evidence="3">CLIB 1423</strain>
    </source>
</reference>
<name>A0A9P0QR95_9ASCO</name>
<sequence>MSTKYIPLDNTEPSPHGQDTTPPGYELDDFTPEMSEAGNSHGPMEPLDVTFHGDTGTQKLKLNYYPQRGISGIHKTIGNKLNSLGIQVDHELYSIGIWEVYQFRLLTCDEDRISEKLITIPVHYFRTEEEKSIMDAYNRSTRKALVLSASVFVGVIIFTVLFIVISSHNENKHGKGKNN</sequence>
<feature type="transmembrane region" description="Helical" evidence="2">
    <location>
        <begin position="144"/>
        <end position="165"/>
    </location>
</feature>
<evidence type="ECO:0000256" key="1">
    <source>
        <dbReference type="SAM" id="MobiDB-lite"/>
    </source>
</evidence>
<evidence type="ECO:0000313" key="3">
    <source>
        <dbReference type="EMBL" id="CAH2353126.1"/>
    </source>
</evidence>
<dbReference type="EMBL" id="CAKXYY010000009">
    <property type="protein sequence ID" value="CAH2353126.1"/>
    <property type="molecule type" value="Genomic_DNA"/>
</dbReference>
<dbReference type="AlphaFoldDB" id="A0A9P0QR95"/>
<comment type="caution">
    <text evidence="3">The sequence shown here is derived from an EMBL/GenBank/DDBJ whole genome shotgun (WGS) entry which is preliminary data.</text>
</comment>
<feature type="compositionally biased region" description="Polar residues" evidence="1">
    <location>
        <begin position="11"/>
        <end position="21"/>
    </location>
</feature>
<evidence type="ECO:0000313" key="4">
    <source>
        <dbReference type="Proteomes" id="UP000837801"/>
    </source>
</evidence>
<protein>
    <submittedName>
        <fullName evidence="3">Uncharacterized protein</fullName>
    </submittedName>
</protein>
<keyword evidence="2" id="KW-0472">Membrane</keyword>
<accession>A0A9P0QR95</accession>
<keyword evidence="2" id="KW-0812">Transmembrane</keyword>
<proteinExistence type="predicted"/>
<gene>
    <name evidence="3" type="ORF">CLIB1423_09S03356</name>
</gene>